<evidence type="ECO:0000313" key="1">
    <source>
        <dbReference type="EMBL" id="KAL2337778.1"/>
    </source>
</evidence>
<dbReference type="PANTHER" id="PTHR31170">
    <property type="entry name" value="BNAC04G53230D PROTEIN"/>
    <property type="match status" value="1"/>
</dbReference>
<evidence type="ECO:0000313" key="2">
    <source>
        <dbReference type="Proteomes" id="UP001603857"/>
    </source>
</evidence>
<sequence>MEACSITVVPEQLRESKAEAYRPKVVSMGPLPRGTNTDLLCMEETKLRCMLHLLQRSKGSEAAAIKQVLLECTKAMLDLDEVVRASYNVEKVRFNPEDLAKIMLVDGCLLLELLICASPHLDAQVPGPGPGPSPGAGIIKREMVLSDFTVLDNQIPLGILNKLSKVLFPQIRKNEDVFQKIREGALSIMGYDYTTLGSVHIGGFHFVELVHSFVHMEKHALEKKNIKSIDCKIDIDRKEYVRIHPKIRLQPCAARLEAAGVTIQSTGAEPAGVTIQFTGGVTIRSTGVEPAGVTIQSTGAEPKSTRFDLKVTFQDGKLTIPPLHITETTEAKWRKMNKEKHFSHRTQKPKMTFIHGRSYSAIGSTFGAKNKLSKNSCLICCVHDVRLLRDKGVILVPQIDTEKGNKDIMSDEDLMYLFENMTRDAPGGEIDMDS</sequence>
<protein>
    <submittedName>
        <fullName evidence="1">Uncharacterized protein</fullName>
    </submittedName>
</protein>
<comment type="caution">
    <text evidence="1">The sequence shown here is derived from an EMBL/GenBank/DDBJ whole genome shotgun (WGS) entry which is preliminary data.</text>
</comment>
<dbReference type="Pfam" id="PF03140">
    <property type="entry name" value="DUF247"/>
    <property type="match status" value="1"/>
</dbReference>
<dbReference type="InterPro" id="IPR004158">
    <property type="entry name" value="DUF247_pln"/>
</dbReference>
<accession>A0ABD1MPR3</accession>
<reference evidence="1 2" key="1">
    <citation type="submission" date="2024-08" db="EMBL/GenBank/DDBJ databases">
        <title>Insights into the chromosomal genome structure of Flemingia macrophylla.</title>
        <authorList>
            <person name="Ding Y."/>
            <person name="Zhao Y."/>
            <person name="Bi W."/>
            <person name="Wu M."/>
            <person name="Zhao G."/>
            <person name="Gong Y."/>
            <person name="Li W."/>
            <person name="Zhang P."/>
        </authorList>
    </citation>
    <scope>NUCLEOTIDE SEQUENCE [LARGE SCALE GENOMIC DNA]</scope>
    <source>
        <strain evidence="1">DYQJB</strain>
        <tissue evidence="1">Leaf</tissue>
    </source>
</reference>
<dbReference type="AlphaFoldDB" id="A0ABD1MPR3"/>
<proteinExistence type="predicted"/>
<name>A0ABD1MPR3_9FABA</name>
<dbReference type="PANTHER" id="PTHR31170:SF20">
    <property type="entry name" value="DUF247 DOMAIN PROTEIN"/>
    <property type="match status" value="1"/>
</dbReference>
<dbReference type="Proteomes" id="UP001603857">
    <property type="component" value="Unassembled WGS sequence"/>
</dbReference>
<dbReference type="EMBL" id="JBGMDY010000004">
    <property type="protein sequence ID" value="KAL2337778.1"/>
    <property type="molecule type" value="Genomic_DNA"/>
</dbReference>
<keyword evidence="2" id="KW-1185">Reference proteome</keyword>
<organism evidence="1 2">
    <name type="scientific">Flemingia macrophylla</name>
    <dbReference type="NCBI Taxonomy" id="520843"/>
    <lineage>
        <taxon>Eukaryota</taxon>
        <taxon>Viridiplantae</taxon>
        <taxon>Streptophyta</taxon>
        <taxon>Embryophyta</taxon>
        <taxon>Tracheophyta</taxon>
        <taxon>Spermatophyta</taxon>
        <taxon>Magnoliopsida</taxon>
        <taxon>eudicotyledons</taxon>
        <taxon>Gunneridae</taxon>
        <taxon>Pentapetalae</taxon>
        <taxon>rosids</taxon>
        <taxon>fabids</taxon>
        <taxon>Fabales</taxon>
        <taxon>Fabaceae</taxon>
        <taxon>Papilionoideae</taxon>
        <taxon>50 kb inversion clade</taxon>
        <taxon>NPAAA clade</taxon>
        <taxon>indigoferoid/millettioid clade</taxon>
        <taxon>Phaseoleae</taxon>
        <taxon>Flemingia</taxon>
    </lineage>
</organism>
<gene>
    <name evidence="1" type="ORF">Fmac_012224</name>
</gene>